<comment type="caution">
    <text evidence="2">The sequence shown here is derived from an EMBL/GenBank/DDBJ whole genome shotgun (WGS) entry which is preliminary data.</text>
</comment>
<organism evidence="2 3">
    <name type="scientific">Halocaridina rubra</name>
    <name type="common">Hawaiian red shrimp</name>
    <dbReference type="NCBI Taxonomy" id="373956"/>
    <lineage>
        <taxon>Eukaryota</taxon>
        <taxon>Metazoa</taxon>
        <taxon>Ecdysozoa</taxon>
        <taxon>Arthropoda</taxon>
        <taxon>Crustacea</taxon>
        <taxon>Multicrustacea</taxon>
        <taxon>Malacostraca</taxon>
        <taxon>Eumalacostraca</taxon>
        <taxon>Eucarida</taxon>
        <taxon>Decapoda</taxon>
        <taxon>Pleocyemata</taxon>
        <taxon>Caridea</taxon>
        <taxon>Atyoidea</taxon>
        <taxon>Atyidae</taxon>
        <taxon>Halocaridina</taxon>
    </lineage>
</organism>
<dbReference type="Pfam" id="PF00621">
    <property type="entry name" value="RhoGEF"/>
    <property type="match status" value="1"/>
</dbReference>
<accession>A0AAN8XD17</accession>
<keyword evidence="3" id="KW-1185">Reference proteome</keyword>
<evidence type="ECO:0000313" key="3">
    <source>
        <dbReference type="Proteomes" id="UP001381693"/>
    </source>
</evidence>
<dbReference type="EMBL" id="JAXCGZ010004324">
    <property type="protein sequence ID" value="KAK7081942.1"/>
    <property type="molecule type" value="Genomic_DNA"/>
</dbReference>
<gene>
    <name evidence="2" type="primary">ARHGEF12_2</name>
    <name evidence="2" type="ORF">SK128_017387</name>
</gene>
<dbReference type="SUPFAM" id="SSF48065">
    <property type="entry name" value="DBL homology domain (DH-domain)"/>
    <property type="match status" value="1"/>
</dbReference>
<feature type="domain" description="DH" evidence="1">
    <location>
        <begin position="11"/>
        <end position="68"/>
    </location>
</feature>
<dbReference type="Proteomes" id="UP001381693">
    <property type="component" value="Unassembled WGS sequence"/>
</dbReference>
<dbReference type="InterPro" id="IPR000219">
    <property type="entry name" value="DH_dom"/>
</dbReference>
<name>A0AAN8XD17_HALRR</name>
<dbReference type="GO" id="GO:0005085">
    <property type="term" value="F:guanyl-nucleotide exchange factor activity"/>
    <property type="evidence" value="ECO:0007669"/>
    <property type="project" value="InterPro"/>
</dbReference>
<protein>
    <submittedName>
        <fullName evidence="2">Pleckstrin y domain</fullName>
    </submittedName>
</protein>
<dbReference type="PANTHER" id="PTHR45872:SF2">
    <property type="entry name" value="RHO GUANINE NUCLEOTIDE EXCHANGE FACTOR 2, ISOFORM D"/>
    <property type="match status" value="1"/>
</dbReference>
<dbReference type="AlphaFoldDB" id="A0AAN8XD17"/>
<dbReference type="GO" id="GO:0007186">
    <property type="term" value="P:G protein-coupled receptor signaling pathway"/>
    <property type="evidence" value="ECO:0007669"/>
    <property type="project" value="TreeGrafter"/>
</dbReference>
<dbReference type="GO" id="GO:0005737">
    <property type="term" value="C:cytoplasm"/>
    <property type="evidence" value="ECO:0007669"/>
    <property type="project" value="TreeGrafter"/>
</dbReference>
<feature type="non-terminal residue" evidence="2">
    <location>
        <position position="1"/>
    </location>
</feature>
<dbReference type="GO" id="GO:0001664">
    <property type="term" value="F:G protein-coupled receptor binding"/>
    <property type="evidence" value="ECO:0007669"/>
    <property type="project" value="TreeGrafter"/>
</dbReference>
<proteinExistence type="predicted"/>
<evidence type="ECO:0000259" key="1">
    <source>
        <dbReference type="Pfam" id="PF00621"/>
    </source>
</evidence>
<sequence length="70" mass="8207">FDGEAGETFQQQAAEFIRAQSIALDQLKQRQKRDQRLTTFLQERENHSLCRRLQLKDMLPAGFQRLSKVS</sequence>
<reference evidence="2 3" key="1">
    <citation type="submission" date="2023-11" db="EMBL/GenBank/DDBJ databases">
        <title>Halocaridina rubra genome assembly.</title>
        <authorList>
            <person name="Smith C."/>
        </authorList>
    </citation>
    <scope>NUCLEOTIDE SEQUENCE [LARGE SCALE GENOMIC DNA]</scope>
    <source>
        <strain evidence="2">EP-1</strain>
        <tissue evidence="2">Whole</tissue>
    </source>
</reference>
<dbReference type="PANTHER" id="PTHR45872">
    <property type="entry name" value="RHO GUANINE NUCLEOTIDE EXCHANGE FACTOR 2, ISOFORM D"/>
    <property type="match status" value="1"/>
</dbReference>
<dbReference type="Gene3D" id="1.20.900.10">
    <property type="entry name" value="Dbl homology (DH) domain"/>
    <property type="match status" value="1"/>
</dbReference>
<dbReference type="InterPro" id="IPR035899">
    <property type="entry name" value="DBL_dom_sf"/>
</dbReference>
<evidence type="ECO:0000313" key="2">
    <source>
        <dbReference type="EMBL" id="KAK7081942.1"/>
    </source>
</evidence>